<dbReference type="Proteomes" id="UP000247772">
    <property type="component" value="Unassembled WGS sequence"/>
</dbReference>
<proteinExistence type="predicted"/>
<feature type="chain" id="PRO_5030057817" description="Cobalt transporter subunit CbtB" evidence="1">
    <location>
        <begin position="29"/>
        <end position="53"/>
    </location>
</feature>
<reference evidence="3 4" key="1">
    <citation type="submission" date="2018-06" db="EMBL/GenBank/DDBJ databases">
        <title>Genomic Encyclopedia of Type Strains, Phase IV (KMG-V): Genome sequencing to study the core and pangenomes of soil and plant-associated prokaryotes.</title>
        <authorList>
            <person name="Whitman W."/>
        </authorList>
    </citation>
    <scope>NUCLEOTIDE SEQUENCE [LARGE SCALE GENOMIC DNA]</scope>
    <source>
        <strain evidence="3 4">SRCL-318</strain>
        <strain evidence="2 5">SRMrh-85</strain>
    </source>
</reference>
<evidence type="ECO:0000313" key="3">
    <source>
        <dbReference type="EMBL" id="PYE28107.1"/>
    </source>
</evidence>
<keyword evidence="1" id="KW-0732">Signal</keyword>
<dbReference type="AlphaFoldDB" id="A0A2U1ACE3"/>
<evidence type="ECO:0000313" key="2">
    <source>
        <dbReference type="EMBL" id="MBB2925644.1"/>
    </source>
</evidence>
<protein>
    <recommendedName>
        <fullName evidence="6">Cobalt transporter subunit CbtB</fullName>
    </recommendedName>
</protein>
<sequence>MNAVIKPVVRLFALISCAALFAPLAAVAQPYHHEVCHIEHVHHHAERVCHHVR</sequence>
<name>A0A2U1ACE3_9BURK</name>
<comment type="caution">
    <text evidence="3">The sequence shown here is derived from an EMBL/GenBank/DDBJ whole genome shotgun (WGS) entry which is preliminary data.</text>
</comment>
<feature type="signal peptide" evidence="1">
    <location>
        <begin position="1"/>
        <end position="28"/>
    </location>
</feature>
<dbReference type="RefSeq" id="WP_165822809.1">
    <property type="nucleotide sequence ID" value="NZ_JACHVZ010000001.1"/>
</dbReference>
<gene>
    <name evidence="3" type="ORF">C7410_101439</name>
    <name evidence="2" type="ORF">FHX59_000050</name>
</gene>
<dbReference type="Proteomes" id="UP000533533">
    <property type="component" value="Unassembled WGS sequence"/>
</dbReference>
<dbReference type="EMBL" id="QJSQ01000001">
    <property type="protein sequence ID" value="PYE28107.1"/>
    <property type="molecule type" value="Genomic_DNA"/>
</dbReference>
<evidence type="ECO:0008006" key="6">
    <source>
        <dbReference type="Google" id="ProtNLM"/>
    </source>
</evidence>
<organism evidence="3 4">
    <name type="scientific">Paraburkholderia silvatlantica</name>
    <dbReference type="NCBI Taxonomy" id="321895"/>
    <lineage>
        <taxon>Bacteria</taxon>
        <taxon>Pseudomonadati</taxon>
        <taxon>Pseudomonadota</taxon>
        <taxon>Betaproteobacteria</taxon>
        <taxon>Burkholderiales</taxon>
        <taxon>Burkholderiaceae</taxon>
        <taxon>Paraburkholderia</taxon>
    </lineage>
</organism>
<keyword evidence="5" id="KW-1185">Reference proteome</keyword>
<accession>A0A2U1ACE3</accession>
<evidence type="ECO:0000313" key="4">
    <source>
        <dbReference type="Proteomes" id="UP000247772"/>
    </source>
</evidence>
<evidence type="ECO:0000256" key="1">
    <source>
        <dbReference type="SAM" id="SignalP"/>
    </source>
</evidence>
<evidence type="ECO:0000313" key="5">
    <source>
        <dbReference type="Proteomes" id="UP000533533"/>
    </source>
</evidence>
<dbReference type="EMBL" id="JACHVZ010000001">
    <property type="protein sequence ID" value="MBB2925644.1"/>
    <property type="molecule type" value="Genomic_DNA"/>
</dbReference>